<dbReference type="NCBIfam" id="NF010396">
    <property type="entry name" value="PRK13824.1"/>
    <property type="match status" value="1"/>
</dbReference>
<reference evidence="4 5" key="1">
    <citation type="submission" date="2019-09" db="EMBL/GenBank/DDBJ databases">
        <title>Genome sequencing of Ng87 strain.</title>
        <authorList>
            <person name="Karasev E.S."/>
            <person name="Andronov E."/>
        </authorList>
    </citation>
    <scope>NUCLEOTIDE SEQUENCE [LARGE SCALE GENOMIC DNA]</scope>
    <source>
        <strain evidence="4 5">Ng87</strain>
    </source>
</reference>
<dbReference type="CDD" id="cd00090">
    <property type="entry name" value="HTH_ARSR"/>
    <property type="match status" value="1"/>
</dbReference>
<dbReference type="RefSeq" id="WP_151047794.1">
    <property type="nucleotide sequence ID" value="NZ_VZUL01000006.1"/>
</dbReference>
<dbReference type="GO" id="GO:0006355">
    <property type="term" value="P:regulation of DNA-templated transcription"/>
    <property type="evidence" value="ECO:0007669"/>
    <property type="project" value="UniProtKB-ARBA"/>
</dbReference>
<feature type="domain" description="Plasmid replication protein C N-terminal" evidence="2">
    <location>
        <begin position="13"/>
        <end position="186"/>
    </location>
</feature>
<feature type="compositionally biased region" description="Basic and acidic residues" evidence="1">
    <location>
        <begin position="270"/>
        <end position="286"/>
    </location>
</feature>
<comment type="caution">
    <text evidence="4">The sequence shown here is derived from an EMBL/GenBank/DDBJ whole genome shotgun (WGS) entry which is preliminary data.</text>
</comment>
<dbReference type="InterPro" id="IPR036390">
    <property type="entry name" value="WH_DNA-bd_sf"/>
</dbReference>
<dbReference type="AlphaFoldDB" id="A0A6A1TG52"/>
<dbReference type="SUPFAM" id="SSF46785">
    <property type="entry name" value="Winged helix' DNA-binding domain"/>
    <property type="match status" value="1"/>
</dbReference>
<dbReference type="InterPro" id="IPR021760">
    <property type="entry name" value="RepC_C"/>
</dbReference>
<dbReference type="NCBIfam" id="NF040974">
    <property type="entry name" value="RepABC_RepC"/>
    <property type="match status" value="1"/>
</dbReference>
<evidence type="ECO:0000313" key="4">
    <source>
        <dbReference type="EMBL" id="KAB1082221.1"/>
    </source>
</evidence>
<evidence type="ECO:0000256" key="1">
    <source>
        <dbReference type="SAM" id="MobiDB-lite"/>
    </source>
</evidence>
<evidence type="ECO:0000259" key="2">
    <source>
        <dbReference type="Pfam" id="PF03428"/>
    </source>
</evidence>
<feature type="compositionally biased region" description="Low complexity" evidence="1">
    <location>
        <begin position="258"/>
        <end position="268"/>
    </location>
</feature>
<dbReference type="Pfam" id="PF03428">
    <property type="entry name" value="RP-C"/>
    <property type="match status" value="1"/>
</dbReference>
<dbReference type="Pfam" id="PF11800">
    <property type="entry name" value="RP-C_C"/>
    <property type="match status" value="1"/>
</dbReference>
<dbReference type="Proteomes" id="UP000386575">
    <property type="component" value="Unassembled WGS sequence"/>
</dbReference>
<sequence>MQSGSVTTPFGRRPMTLALVKGQLETAERSESKPVDKWKVFRDLCEAKDVFGLQDRSLAVLHALLSFYPDTELSDDNGLVVFPSNTQLSIRAHGIAGTTLRRHLGVLVEAGLIQRRDSPNGKRYAHRSRGGEIEDAFGFSLAPLRARAAELAGLAQQVAEERVRFKRAKEALTLCRRDVRKLISAAMEEGADGDWAEIEAMYVGLIASLPRAPKRHDVDTVLEDMRMLREEIVNVLEIQLKAEKTDGNAIQDGCHIQNSNPESINEPEPSSEKEQGERPELKPKRVTEPLKAFPLSMVLRACPQMADYAPGGRIDHWRELMSAAIVVRSMLGVSPSAYQEACEIMGAENAAVAIACILERAGHITSAGGYLRDLTRKAARGEFGLGPMLMAAIRANAGDEKRSA</sequence>
<dbReference type="InterPro" id="IPR011991">
    <property type="entry name" value="ArsR-like_HTH"/>
</dbReference>
<feature type="region of interest" description="Disordered" evidence="1">
    <location>
        <begin position="249"/>
        <end position="286"/>
    </location>
</feature>
<gene>
    <name evidence="4" type="ORF">F4V91_33450</name>
</gene>
<proteinExistence type="predicted"/>
<feature type="domain" description="Plasmid replication protein C C-terminal" evidence="3">
    <location>
        <begin position="294"/>
        <end position="394"/>
    </location>
</feature>
<name>A0A6A1TG52_NEOGA</name>
<dbReference type="EMBL" id="VZUL01000006">
    <property type="protein sequence ID" value="KAB1082221.1"/>
    <property type="molecule type" value="Genomic_DNA"/>
</dbReference>
<protein>
    <submittedName>
        <fullName evidence="4">Replication initiation protein RepC</fullName>
    </submittedName>
</protein>
<evidence type="ECO:0000259" key="3">
    <source>
        <dbReference type="Pfam" id="PF11800"/>
    </source>
</evidence>
<evidence type="ECO:0000313" key="5">
    <source>
        <dbReference type="Proteomes" id="UP000386575"/>
    </source>
</evidence>
<dbReference type="InterPro" id="IPR005090">
    <property type="entry name" value="RepC_N"/>
</dbReference>
<accession>A0A6A1TG52</accession>
<dbReference type="InterPro" id="IPR047611">
    <property type="entry name" value="RepABC_RepC"/>
</dbReference>
<organism evidence="4 5">
    <name type="scientific">Neorhizobium galegae</name>
    <name type="common">Rhizobium galegae</name>
    <dbReference type="NCBI Taxonomy" id="399"/>
    <lineage>
        <taxon>Bacteria</taxon>
        <taxon>Pseudomonadati</taxon>
        <taxon>Pseudomonadota</taxon>
        <taxon>Alphaproteobacteria</taxon>
        <taxon>Hyphomicrobiales</taxon>
        <taxon>Rhizobiaceae</taxon>
        <taxon>Rhizobium/Agrobacterium group</taxon>
        <taxon>Neorhizobium</taxon>
    </lineage>
</organism>